<feature type="non-terminal residue" evidence="1">
    <location>
        <position position="239"/>
    </location>
</feature>
<organism evidence="1 2">
    <name type="scientific">Trichonephila clavata</name>
    <name type="common">Joro spider</name>
    <name type="synonym">Nephila clavata</name>
    <dbReference type="NCBI Taxonomy" id="2740835"/>
    <lineage>
        <taxon>Eukaryota</taxon>
        <taxon>Metazoa</taxon>
        <taxon>Ecdysozoa</taxon>
        <taxon>Arthropoda</taxon>
        <taxon>Chelicerata</taxon>
        <taxon>Arachnida</taxon>
        <taxon>Araneae</taxon>
        <taxon>Araneomorphae</taxon>
        <taxon>Entelegynae</taxon>
        <taxon>Araneoidea</taxon>
        <taxon>Nephilidae</taxon>
        <taxon>Trichonephila</taxon>
    </lineage>
</organism>
<dbReference type="Proteomes" id="UP000887116">
    <property type="component" value="Unassembled WGS sequence"/>
</dbReference>
<gene>
    <name evidence="1" type="ORF">TNCT_483241</name>
</gene>
<name>A0A8X6EZJ6_TRICU</name>
<sequence>MQFRRKIWRGLAFETEPRPTRFQILLAETIRRSCSENQRISQFREVIERGFTFEMEEKLVSVEYLRTEFRRPDVRRGRISEPSAASCRKFRDPFVAFRDSNFLEGSRQVLATPGAANRIADFQTRRLSPSDFRSPSGTPDFRFQAPRFGAAGSGSRGDDFPSRNFNATVTNFASSETRGEEKISRFRSWLRNFLSIFEEFRRRALLRKSPFERLSSDSEFRRYRKTRRLKTSVCRFRML</sequence>
<evidence type="ECO:0000313" key="2">
    <source>
        <dbReference type="Proteomes" id="UP000887116"/>
    </source>
</evidence>
<reference evidence="1" key="1">
    <citation type="submission" date="2020-07" db="EMBL/GenBank/DDBJ databases">
        <title>Multicomponent nature underlies the extraordinary mechanical properties of spider dragline silk.</title>
        <authorList>
            <person name="Kono N."/>
            <person name="Nakamura H."/>
            <person name="Mori M."/>
            <person name="Yoshida Y."/>
            <person name="Ohtoshi R."/>
            <person name="Malay A.D."/>
            <person name="Moran D.A.P."/>
            <person name="Tomita M."/>
            <person name="Numata K."/>
            <person name="Arakawa K."/>
        </authorList>
    </citation>
    <scope>NUCLEOTIDE SEQUENCE</scope>
</reference>
<comment type="caution">
    <text evidence="1">The sequence shown here is derived from an EMBL/GenBank/DDBJ whole genome shotgun (WGS) entry which is preliminary data.</text>
</comment>
<evidence type="ECO:0000313" key="1">
    <source>
        <dbReference type="EMBL" id="GFQ66880.1"/>
    </source>
</evidence>
<dbReference type="AlphaFoldDB" id="A0A8X6EZJ6"/>
<dbReference type="EMBL" id="BMAO01000438">
    <property type="protein sequence ID" value="GFQ66880.1"/>
    <property type="molecule type" value="Genomic_DNA"/>
</dbReference>
<accession>A0A8X6EZJ6</accession>
<keyword evidence="2" id="KW-1185">Reference proteome</keyword>
<proteinExistence type="predicted"/>
<protein>
    <submittedName>
        <fullName evidence="1">Uncharacterized protein</fullName>
    </submittedName>
</protein>